<dbReference type="GO" id="GO:0005886">
    <property type="term" value="C:plasma membrane"/>
    <property type="evidence" value="ECO:0007669"/>
    <property type="project" value="UniProtKB-SubCell"/>
</dbReference>
<feature type="transmembrane region" description="Helical" evidence="6">
    <location>
        <begin position="6"/>
        <end position="28"/>
    </location>
</feature>
<evidence type="ECO:0000256" key="1">
    <source>
        <dbReference type="ARBA" id="ARBA00004651"/>
    </source>
</evidence>
<keyword evidence="5 6" id="KW-0472">Membrane</keyword>
<dbReference type="InterPro" id="IPR032816">
    <property type="entry name" value="VTT_dom"/>
</dbReference>
<gene>
    <name evidence="8" type="ORF">OMP40_26735</name>
</gene>
<sequence length="178" mass="19419">MKKFGWALVIYGLVVWVVWLFKNDLLAFMQSGSFSIGTMLLLALTLALFPVLPYKLFIALAAYAYGAPGGALISWFGATVAAVLMYVYARLFLGEAASGWLARSPRLQAFAGKLDRRPFWFVFVARLVPFLPQPLVNLYAAAAGIRPLPYIAGTALGKLPMMALYAFAGEKLLGFLLG</sequence>
<comment type="caution">
    <text evidence="8">The sequence shown here is derived from an EMBL/GenBank/DDBJ whole genome shotgun (WGS) entry which is preliminary data.</text>
</comment>
<protein>
    <recommendedName>
        <fullName evidence="6">TVP38/TMEM64 family membrane protein</fullName>
    </recommendedName>
</protein>
<dbReference type="Proteomes" id="UP001153404">
    <property type="component" value="Unassembled WGS sequence"/>
</dbReference>
<dbReference type="RefSeq" id="WP_277535892.1">
    <property type="nucleotide sequence ID" value="NZ_JAPDIA010000008.1"/>
</dbReference>
<keyword evidence="9" id="KW-1185">Reference proteome</keyword>
<reference evidence="8" key="1">
    <citation type="submission" date="2022-10" db="EMBL/GenBank/DDBJ databases">
        <title>Comparative genomic analysis of Cohnella hashimotonis sp. nov., isolated from the International Space Station.</title>
        <authorList>
            <person name="Simpson A."/>
            <person name="Venkateswaran K."/>
        </authorList>
    </citation>
    <scope>NUCLEOTIDE SEQUENCE</scope>
    <source>
        <strain evidence="8">DSM 28161</strain>
    </source>
</reference>
<dbReference type="Pfam" id="PF09335">
    <property type="entry name" value="VTT_dom"/>
    <property type="match status" value="1"/>
</dbReference>
<evidence type="ECO:0000259" key="7">
    <source>
        <dbReference type="Pfam" id="PF09335"/>
    </source>
</evidence>
<dbReference type="PANTHER" id="PTHR12677:SF59">
    <property type="entry name" value="GOLGI APPARATUS MEMBRANE PROTEIN TVP38-RELATED"/>
    <property type="match status" value="1"/>
</dbReference>
<feature type="transmembrane region" description="Helical" evidence="6">
    <location>
        <begin position="119"/>
        <end position="142"/>
    </location>
</feature>
<evidence type="ECO:0000256" key="4">
    <source>
        <dbReference type="ARBA" id="ARBA00022989"/>
    </source>
</evidence>
<organism evidence="8 9">
    <name type="scientific">Cohnella rhizosphaerae</name>
    <dbReference type="NCBI Taxonomy" id="1457232"/>
    <lineage>
        <taxon>Bacteria</taxon>
        <taxon>Bacillati</taxon>
        <taxon>Bacillota</taxon>
        <taxon>Bacilli</taxon>
        <taxon>Bacillales</taxon>
        <taxon>Paenibacillaceae</taxon>
        <taxon>Cohnella</taxon>
    </lineage>
</organism>
<evidence type="ECO:0000313" key="9">
    <source>
        <dbReference type="Proteomes" id="UP001153404"/>
    </source>
</evidence>
<keyword evidence="4 6" id="KW-1133">Transmembrane helix</keyword>
<feature type="transmembrane region" description="Helical" evidence="6">
    <location>
        <begin position="72"/>
        <end position="93"/>
    </location>
</feature>
<feature type="transmembrane region" description="Helical" evidence="6">
    <location>
        <begin position="40"/>
        <end position="66"/>
    </location>
</feature>
<evidence type="ECO:0000256" key="2">
    <source>
        <dbReference type="ARBA" id="ARBA00022475"/>
    </source>
</evidence>
<evidence type="ECO:0000313" key="8">
    <source>
        <dbReference type="EMBL" id="MDG0812529.1"/>
    </source>
</evidence>
<proteinExistence type="inferred from homology"/>
<name>A0A9X4L2Q2_9BACL</name>
<evidence type="ECO:0000256" key="6">
    <source>
        <dbReference type="RuleBase" id="RU366058"/>
    </source>
</evidence>
<feature type="domain" description="VTT" evidence="7">
    <location>
        <begin position="52"/>
        <end position="170"/>
    </location>
</feature>
<evidence type="ECO:0000256" key="3">
    <source>
        <dbReference type="ARBA" id="ARBA00022692"/>
    </source>
</evidence>
<dbReference type="EMBL" id="JAPDIA010000008">
    <property type="protein sequence ID" value="MDG0812529.1"/>
    <property type="molecule type" value="Genomic_DNA"/>
</dbReference>
<evidence type="ECO:0000256" key="5">
    <source>
        <dbReference type="ARBA" id="ARBA00023136"/>
    </source>
</evidence>
<accession>A0A9X4L2Q2</accession>
<dbReference type="InterPro" id="IPR015414">
    <property type="entry name" value="TMEM64"/>
</dbReference>
<dbReference type="AlphaFoldDB" id="A0A9X4L2Q2"/>
<dbReference type="PANTHER" id="PTHR12677">
    <property type="entry name" value="GOLGI APPARATUS MEMBRANE PROTEIN TVP38-RELATED"/>
    <property type="match status" value="1"/>
</dbReference>
<comment type="similarity">
    <text evidence="6">Belongs to the TVP38/TMEM64 family.</text>
</comment>
<keyword evidence="2 6" id="KW-1003">Cell membrane</keyword>
<keyword evidence="3 6" id="KW-0812">Transmembrane</keyword>
<feature type="transmembrane region" description="Helical" evidence="6">
    <location>
        <begin position="148"/>
        <end position="168"/>
    </location>
</feature>
<comment type="subcellular location">
    <subcellularLocation>
        <location evidence="1 6">Cell membrane</location>
        <topology evidence="1 6">Multi-pass membrane protein</topology>
    </subcellularLocation>
</comment>